<evidence type="ECO:0000256" key="3">
    <source>
        <dbReference type="ARBA" id="ARBA00022833"/>
    </source>
</evidence>
<comment type="caution">
    <text evidence="6">The sequence shown here is derived from an EMBL/GenBank/DDBJ whole genome shotgun (WGS) entry which is preliminary data.</text>
</comment>
<dbReference type="Gene3D" id="6.10.140.2220">
    <property type="match status" value="1"/>
</dbReference>
<sequence>MATLTSLSHLRIPGQPDEELTIDGNPLQIIQAESLTKDTTTNNLTPAIGLTTLLYNWCPDALYAFLDFKTWLSFTWNLKLHHASPRETQLEISRIRNQITFALLDNKAHYKILLTYLITLPSGKWIPDPQESMLGEENLENPEEIEGMARSFVRDLVARKMWRTGKRIRHDFFVELEVGDDAFEDGIAISPHWLYRALDLARCTTCGGCDASGGLKRCGRCGTAAYCSDVCQGKDWAVHKGVCAMDMETRGKALHLSKDGGLVGLARSRGMAEDVGDGDGEEGQDE</sequence>
<dbReference type="PROSITE" id="PS50865">
    <property type="entry name" value="ZF_MYND_2"/>
    <property type="match status" value="1"/>
</dbReference>
<keyword evidence="2 4" id="KW-0863">Zinc-finger</keyword>
<keyword evidence="3" id="KW-0862">Zinc</keyword>
<reference evidence="6 7" key="1">
    <citation type="submission" date="2015-07" db="EMBL/GenBank/DDBJ databases">
        <title>Comparative genomics of the Sigatoka disease complex on banana suggests a link between parallel evolutionary changes in Pseudocercospora fijiensis and Pseudocercospora eumusae and increased virulence on the banana host.</title>
        <authorList>
            <person name="Chang T.-C."/>
            <person name="Salvucci A."/>
            <person name="Crous P.W."/>
            <person name="Stergiopoulos I."/>
        </authorList>
    </citation>
    <scope>NUCLEOTIDE SEQUENCE [LARGE SCALE GENOMIC DNA]</scope>
    <source>
        <strain evidence="6 7">CBS 114824</strain>
    </source>
</reference>
<keyword evidence="1" id="KW-0479">Metal-binding</keyword>
<dbReference type="AlphaFoldDB" id="A0A139H6B4"/>
<name>A0A139H6B4_9PEZI</name>
<evidence type="ECO:0000313" key="7">
    <source>
        <dbReference type="Proteomes" id="UP000070133"/>
    </source>
</evidence>
<keyword evidence="7" id="KW-1185">Reference proteome</keyword>
<dbReference type="OrthoDB" id="432970at2759"/>
<dbReference type="Proteomes" id="UP000070133">
    <property type="component" value="Unassembled WGS sequence"/>
</dbReference>
<organism evidence="6 7">
    <name type="scientific">Pseudocercospora eumusae</name>
    <dbReference type="NCBI Taxonomy" id="321146"/>
    <lineage>
        <taxon>Eukaryota</taxon>
        <taxon>Fungi</taxon>
        <taxon>Dikarya</taxon>
        <taxon>Ascomycota</taxon>
        <taxon>Pezizomycotina</taxon>
        <taxon>Dothideomycetes</taxon>
        <taxon>Dothideomycetidae</taxon>
        <taxon>Mycosphaerellales</taxon>
        <taxon>Mycosphaerellaceae</taxon>
        <taxon>Pseudocercospora</taxon>
    </lineage>
</organism>
<dbReference type="STRING" id="321146.A0A139H6B4"/>
<dbReference type="GO" id="GO:0008270">
    <property type="term" value="F:zinc ion binding"/>
    <property type="evidence" value="ECO:0007669"/>
    <property type="project" value="UniProtKB-KW"/>
</dbReference>
<dbReference type="InterPro" id="IPR002893">
    <property type="entry name" value="Znf_MYND"/>
</dbReference>
<dbReference type="EMBL" id="LFZN01000130">
    <property type="protein sequence ID" value="KXS97898.1"/>
    <property type="molecule type" value="Genomic_DNA"/>
</dbReference>
<evidence type="ECO:0000313" key="6">
    <source>
        <dbReference type="EMBL" id="KXS97898.1"/>
    </source>
</evidence>
<accession>A0A139H6B4</accession>
<evidence type="ECO:0000256" key="1">
    <source>
        <dbReference type="ARBA" id="ARBA00022723"/>
    </source>
</evidence>
<dbReference type="PROSITE" id="PS01360">
    <property type="entry name" value="ZF_MYND_1"/>
    <property type="match status" value="1"/>
</dbReference>
<protein>
    <recommendedName>
        <fullName evidence="5">MYND-type domain-containing protein</fullName>
    </recommendedName>
</protein>
<dbReference type="Pfam" id="PF01753">
    <property type="entry name" value="zf-MYND"/>
    <property type="match status" value="1"/>
</dbReference>
<proteinExistence type="predicted"/>
<evidence type="ECO:0000259" key="5">
    <source>
        <dbReference type="PROSITE" id="PS50865"/>
    </source>
</evidence>
<gene>
    <name evidence="6" type="ORF">AC578_5040</name>
</gene>
<evidence type="ECO:0000256" key="2">
    <source>
        <dbReference type="ARBA" id="ARBA00022771"/>
    </source>
</evidence>
<evidence type="ECO:0000256" key="4">
    <source>
        <dbReference type="PROSITE-ProRule" id="PRU00134"/>
    </source>
</evidence>
<feature type="domain" description="MYND-type" evidence="5">
    <location>
        <begin position="203"/>
        <end position="243"/>
    </location>
</feature>
<dbReference type="SUPFAM" id="SSF144232">
    <property type="entry name" value="HIT/MYND zinc finger-like"/>
    <property type="match status" value="1"/>
</dbReference>